<organism evidence="1 2">
    <name type="scientific">Rhamnusium bicolor</name>
    <dbReference type="NCBI Taxonomy" id="1586634"/>
    <lineage>
        <taxon>Eukaryota</taxon>
        <taxon>Metazoa</taxon>
        <taxon>Ecdysozoa</taxon>
        <taxon>Arthropoda</taxon>
        <taxon>Hexapoda</taxon>
        <taxon>Insecta</taxon>
        <taxon>Pterygota</taxon>
        <taxon>Neoptera</taxon>
        <taxon>Endopterygota</taxon>
        <taxon>Coleoptera</taxon>
        <taxon>Polyphaga</taxon>
        <taxon>Cucujiformia</taxon>
        <taxon>Chrysomeloidea</taxon>
        <taxon>Cerambycidae</taxon>
        <taxon>Lepturinae</taxon>
        <taxon>Rhagiini</taxon>
        <taxon>Rhamnusium</taxon>
    </lineage>
</organism>
<keyword evidence="2" id="KW-1185">Reference proteome</keyword>
<dbReference type="EMBL" id="JANEYF010000887">
    <property type="protein sequence ID" value="KAJ8967157.1"/>
    <property type="molecule type" value="Genomic_DNA"/>
</dbReference>
<dbReference type="AlphaFoldDB" id="A0AAV8ZNE6"/>
<evidence type="ECO:0008006" key="3">
    <source>
        <dbReference type="Google" id="ProtNLM"/>
    </source>
</evidence>
<dbReference type="PANTHER" id="PTHR32344:SF1">
    <property type="entry name" value="U1-TYPE DOMAIN-CONTAINING PROTEIN"/>
    <property type="match status" value="1"/>
</dbReference>
<dbReference type="PANTHER" id="PTHR32344">
    <property type="entry name" value="U1-TYPE DOMAIN-CONTAINING PROTEIN"/>
    <property type="match status" value="1"/>
</dbReference>
<evidence type="ECO:0000313" key="2">
    <source>
        <dbReference type="Proteomes" id="UP001162156"/>
    </source>
</evidence>
<name>A0AAV8ZNE6_9CUCU</name>
<dbReference type="GO" id="GO:0005634">
    <property type="term" value="C:nucleus"/>
    <property type="evidence" value="ECO:0007669"/>
    <property type="project" value="InterPro"/>
</dbReference>
<sequence>MSKMPKIAWIKNVPELDLNGDKIFCKACVKIIICEKKFQVDQHLKTSIHKATLQKMKSGPIQQSVKTTFQNVGNQTRSETEVFHQDLSKALVIANIPLKNLQNTQFKEFLQKIL</sequence>
<gene>
    <name evidence="1" type="ORF">NQ314_003045</name>
</gene>
<proteinExistence type="predicted"/>
<dbReference type="GO" id="GO:0006357">
    <property type="term" value="P:regulation of transcription by RNA polymerase II"/>
    <property type="evidence" value="ECO:0007669"/>
    <property type="project" value="InterPro"/>
</dbReference>
<reference evidence="1" key="1">
    <citation type="journal article" date="2023" name="Insect Mol. Biol.">
        <title>Genome sequencing provides insights into the evolution of gene families encoding plant cell wall-degrading enzymes in longhorned beetles.</title>
        <authorList>
            <person name="Shin N.R."/>
            <person name="Okamura Y."/>
            <person name="Kirsch R."/>
            <person name="Pauchet Y."/>
        </authorList>
    </citation>
    <scope>NUCLEOTIDE SEQUENCE</scope>
    <source>
        <strain evidence="1">RBIC_L_NR</strain>
    </source>
</reference>
<protein>
    <recommendedName>
        <fullName evidence="3">CGG triplet repeat-binding protein 1</fullName>
    </recommendedName>
</protein>
<accession>A0AAV8ZNE6</accession>
<comment type="caution">
    <text evidence="1">The sequence shown here is derived from an EMBL/GenBank/DDBJ whole genome shotgun (WGS) entry which is preliminary data.</text>
</comment>
<evidence type="ECO:0000313" key="1">
    <source>
        <dbReference type="EMBL" id="KAJ8967157.1"/>
    </source>
</evidence>
<dbReference type="GO" id="GO:0003690">
    <property type="term" value="F:double-stranded DNA binding"/>
    <property type="evidence" value="ECO:0007669"/>
    <property type="project" value="InterPro"/>
</dbReference>
<dbReference type="InterPro" id="IPR033375">
    <property type="entry name" value="Cggbp1"/>
</dbReference>
<dbReference type="Proteomes" id="UP001162156">
    <property type="component" value="Unassembled WGS sequence"/>
</dbReference>